<keyword evidence="3" id="KW-1185">Reference proteome</keyword>
<name>A0A8J2JYT9_9HEXA</name>
<comment type="caution">
    <text evidence="2">The sequence shown here is derived from an EMBL/GenBank/DDBJ whole genome shotgun (WGS) entry which is preliminary data.</text>
</comment>
<feature type="domain" description="GST N-terminal" evidence="1">
    <location>
        <begin position="4"/>
        <end position="33"/>
    </location>
</feature>
<organism evidence="2 3">
    <name type="scientific">Allacma fusca</name>
    <dbReference type="NCBI Taxonomy" id="39272"/>
    <lineage>
        <taxon>Eukaryota</taxon>
        <taxon>Metazoa</taxon>
        <taxon>Ecdysozoa</taxon>
        <taxon>Arthropoda</taxon>
        <taxon>Hexapoda</taxon>
        <taxon>Collembola</taxon>
        <taxon>Symphypleona</taxon>
        <taxon>Sminthuridae</taxon>
        <taxon>Allacma</taxon>
    </lineage>
</organism>
<accession>A0A8J2JYT9</accession>
<reference evidence="2" key="1">
    <citation type="submission" date="2021-06" db="EMBL/GenBank/DDBJ databases">
        <authorList>
            <person name="Hodson N. C."/>
            <person name="Mongue J. A."/>
            <person name="Jaron S. K."/>
        </authorList>
    </citation>
    <scope>NUCLEOTIDE SEQUENCE</scope>
</reference>
<dbReference type="EMBL" id="CAJVCH010135441">
    <property type="protein sequence ID" value="CAG7726433.1"/>
    <property type="molecule type" value="Genomic_DNA"/>
</dbReference>
<proteinExistence type="predicted"/>
<sequence>MSVSKPVLGYYNLRGWVGPIRLLLAYMEVDYID</sequence>
<evidence type="ECO:0000313" key="2">
    <source>
        <dbReference type="EMBL" id="CAG7726433.1"/>
    </source>
</evidence>
<dbReference type="Proteomes" id="UP000708208">
    <property type="component" value="Unassembled WGS sequence"/>
</dbReference>
<feature type="non-terminal residue" evidence="2">
    <location>
        <position position="1"/>
    </location>
</feature>
<protein>
    <recommendedName>
        <fullName evidence="1">GST N-terminal domain-containing protein</fullName>
    </recommendedName>
</protein>
<dbReference type="PROSITE" id="PS50404">
    <property type="entry name" value="GST_NTER"/>
    <property type="match status" value="1"/>
</dbReference>
<gene>
    <name evidence="2" type="ORF">AFUS01_LOCUS15346</name>
</gene>
<evidence type="ECO:0000259" key="1">
    <source>
        <dbReference type="PROSITE" id="PS50404"/>
    </source>
</evidence>
<dbReference type="InterPro" id="IPR004045">
    <property type="entry name" value="Glutathione_S-Trfase_N"/>
</dbReference>
<dbReference type="AlphaFoldDB" id="A0A8J2JYT9"/>
<evidence type="ECO:0000313" key="3">
    <source>
        <dbReference type="Proteomes" id="UP000708208"/>
    </source>
</evidence>